<name>A0ABX1LXW7_9CYAN</name>
<accession>A0ABX1LXW7</accession>
<evidence type="ECO:0000313" key="2">
    <source>
        <dbReference type="Proteomes" id="UP000738376"/>
    </source>
</evidence>
<dbReference type="RefSeq" id="WP_169365990.1">
    <property type="nucleotide sequence ID" value="NZ_JAAVJL010000005.1"/>
</dbReference>
<dbReference type="Gene3D" id="3.40.50.150">
    <property type="entry name" value="Vaccinia Virus protein VP39"/>
    <property type="match status" value="1"/>
</dbReference>
<dbReference type="InterPro" id="IPR029063">
    <property type="entry name" value="SAM-dependent_MTases_sf"/>
</dbReference>
<gene>
    <name evidence="1" type="ORF">HC246_24185</name>
</gene>
<sequence>MQFVDLSSVSYIGADIIPEIINQNQEKYGQLNRRFMSLDITQDDLISADLLFCRDCLVHFSFADIQRTIINIKRNRVNYLLTTTFPNCELNEDIITGDWRLLNFTLPPFNFPPPLYLINEQCSEGNGEFQDKSLGLWLVESIP</sequence>
<dbReference type="GO" id="GO:0032259">
    <property type="term" value="P:methylation"/>
    <property type="evidence" value="ECO:0007669"/>
    <property type="project" value="UniProtKB-KW"/>
</dbReference>
<dbReference type="GO" id="GO:0008168">
    <property type="term" value="F:methyltransferase activity"/>
    <property type="evidence" value="ECO:0007669"/>
    <property type="project" value="UniProtKB-KW"/>
</dbReference>
<comment type="caution">
    <text evidence="1">The sequence shown here is derived from an EMBL/GenBank/DDBJ whole genome shotgun (WGS) entry which is preliminary data.</text>
</comment>
<dbReference type="Proteomes" id="UP000738376">
    <property type="component" value="Unassembled WGS sequence"/>
</dbReference>
<protein>
    <submittedName>
        <fullName evidence="1">Class I SAM-dependent methyltransferase</fullName>
    </submittedName>
</protein>
<keyword evidence="1" id="KW-0489">Methyltransferase</keyword>
<keyword evidence="1" id="KW-0808">Transferase</keyword>
<proteinExistence type="predicted"/>
<organism evidence="1 2">
    <name type="scientific">Pseudanabaena yagii GIHE-NHR1</name>
    <dbReference type="NCBI Taxonomy" id="2722753"/>
    <lineage>
        <taxon>Bacteria</taxon>
        <taxon>Bacillati</taxon>
        <taxon>Cyanobacteriota</taxon>
        <taxon>Cyanophyceae</taxon>
        <taxon>Pseudanabaenales</taxon>
        <taxon>Pseudanabaenaceae</taxon>
        <taxon>Pseudanabaena</taxon>
        <taxon>Pseudanabaena yagii</taxon>
    </lineage>
</organism>
<dbReference type="EMBL" id="JAAVJL010000005">
    <property type="protein sequence ID" value="NMF61042.1"/>
    <property type="molecule type" value="Genomic_DNA"/>
</dbReference>
<reference evidence="1 2" key="1">
    <citation type="submission" date="2020-03" db="EMBL/GenBank/DDBJ databases">
        <title>Draft Genome Sequence of 2-Methylisoborneol Producing Pseudanabaena yagii Strain GIHE-NHR1 Isolated from North Han River in South Korea.</title>
        <authorList>
            <person name="Jeong J."/>
        </authorList>
    </citation>
    <scope>NUCLEOTIDE SEQUENCE [LARGE SCALE GENOMIC DNA]</scope>
    <source>
        <strain evidence="1 2">GIHE-NHR1</strain>
    </source>
</reference>
<evidence type="ECO:0000313" key="1">
    <source>
        <dbReference type="EMBL" id="NMF61042.1"/>
    </source>
</evidence>
<keyword evidence="2" id="KW-1185">Reference proteome</keyword>